<protein>
    <submittedName>
        <fullName evidence="2">Transposase</fullName>
    </submittedName>
</protein>
<dbReference type="Pfam" id="PF13276">
    <property type="entry name" value="HTH_21"/>
    <property type="match status" value="1"/>
</dbReference>
<organism evidence="2 3">
    <name type="scientific">Heyndrickxia sporothermodurans</name>
    <dbReference type="NCBI Taxonomy" id="46224"/>
    <lineage>
        <taxon>Bacteria</taxon>
        <taxon>Bacillati</taxon>
        <taxon>Bacillota</taxon>
        <taxon>Bacilli</taxon>
        <taxon>Bacillales</taxon>
        <taxon>Bacillaceae</taxon>
        <taxon>Heyndrickxia</taxon>
    </lineage>
</organism>
<reference evidence="2 3" key="1">
    <citation type="submission" date="2020-12" db="EMBL/GenBank/DDBJ databases">
        <title>Taxonomic evaluation of the Bacillus sporothermodurans group of bacteria based on whole genome sequences.</title>
        <authorList>
            <person name="Fiedler G."/>
            <person name="Herbstmann A.-D."/>
            <person name="Doll E."/>
            <person name="Wenning M."/>
            <person name="Brinks E."/>
            <person name="Kabisch J."/>
            <person name="Breitenwieser F."/>
            <person name="Lappann M."/>
            <person name="Boehnlein C."/>
            <person name="Franz C."/>
        </authorList>
    </citation>
    <scope>NUCLEOTIDE SEQUENCE [LARGE SCALE GENOMIC DNA]</scope>
    <source>
        <strain evidence="2 3">DSM 10599</strain>
    </source>
</reference>
<feature type="domain" description="HTH-like" evidence="1">
    <location>
        <begin position="9"/>
        <end position="60"/>
    </location>
</feature>
<name>A0AB37HFU9_9BACI</name>
<dbReference type="Proteomes" id="UP000595512">
    <property type="component" value="Chromosome"/>
</dbReference>
<accession>A0AB37HFU9</accession>
<dbReference type="InterPro" id="IPR025948">
    <property type="entry name" value="HTH-like_dom"/>
</dbReference>
<evidence type="ECO:0000313" key="2">
    <source>
        <dbReference type="EMBL" id="QQX23883.1"/>
    </source>
</evidence>
<dbReference type="AlphaFoldDB" id="A0AB37HFU9"/>
<sequence>MMKKVNPDQGLEDLIQSIFEENDGNYGYRRIHLELGNRGYKVNHKRIQRIMKKLGLKGKSSGEKHASIVLTKVLLEKLRRTLLIVDFILMCPIKS</sequence>
<dbReference type="EMBL" id="CP066701">
    <property type="protein sequence ID" value="QQX23883.1"/>
    <property type="molecule type" value="Genomic_DNA"/>
</dbReference>
<evidence type="ECO:0000313" key="3">
    <source>
        <dbReference type="Proteomes" id="UP000595512"/>
    </source>
</evidence>
<gene>
    <name evidence="2" type="ORF">JGZ69_13655</name>
</gene>
<proteinExistence type="predicted"/>
<dbReference type="KEGG" id="hspo:JGZ69_13655"/>
<evidence type="ECO:0000259" key="1">
    <source>
        <dbReference type="Pfam" id="PF13276"/>
    </source>
</evidence>